<accession>A0A9N9KQA6</accession>
<feature type="transmembrane region" description="Helical" evidence="1">
    <location>
        <begin position="184"/>
        <end position="207"/>
    </location>
</feature>
<protein>
    <submittedName>
        <fullName evidence="2">Uncharacterized protein</fullName>
    </submittedName>
</protein>
<keyword evidence="1" id="KW-0472">Membrane</keyword>
<sequence length="775" mass="86065">MSVMARSKASDQVRTSQVLSIFQRVPFYLCRAASGTKWLSLHFINLLTDDYRQCSCLKSSRRACKHQNWKAARSCLVHVPALSLTAFVLFINFSQTYWENVGAPTQNVRLNLLQLAGKVLEMLVVTSLSCVVVNHIQYELLHGSGLSLGIVLAGFQATTLTSIFNPSLWKKLSARGSRKRRYRFIILLVLLVILCAVVGPSCAILILPSIDWWPDKSATFSENRFYINANKSVLWPTHVTVEDTFFPPACGQPNATFVEYCPASGLSAIRDSVSSGLTVHWPGQLVNTTLPLKLEIPPPKFHRAIQTFYTTYPNYNYSDLDAMYNSSIITFIGASNSIMIENMLAKLMYYEQSLVPRVYDNNRVEILFHDAKRTFIPRVLTQCTMKEELAHIPLADSPLFFPSNLPGVNWTVDVGAYLGDSQNASVWVNSHDMGGAATIPSIAMVANYTYSGRGAQYETGPYSVFLACSVYASWEPVTLYLNIGSRSFHSPDFPGLVSCNDPGGPNIDPNIFKVQNMFNPASAGSKPILIDVDWANLMLPPNETIELLRQTMEDYGPATRTPEVITFVPAVSLLLIDALARIGMSTTTTLGSSKMFPRTVVNDNFRVFDGAAEISSINLQKSTELVIRLSRFGYGYSAGGTTRYIAIGILLAYIAITTIHIVFVLWYSWSCTDLDSLYDLVNLAVSSSRDLPDDVVSFGLAELKKQNVNVKAEERADSELRMVLNSYSVRDSVDDPEGLVRQRKKTIGNYFTVLKSKLGDGSESQLSSKTTREEK</sequence>
<dbReference type="OrthoDB" id="3515641at2759"/>
<comment type="caution">
    <text evidence="2">The sequence shown here is derived from an EMBL/GenBank/DDBJ whole genome shotgun (WGS) entry which is preliminary data.</text>
</comment>
<evidence type="ECO:0000313" key="3">
    <source>
        <dbReference type="Proteomes" id="UP000696280"/>
    </source>
</evidence>
<keyword evidence="1" id="KW-0812">Transmembrane</keyword>
<keyword evidence="1" id="KW-1133">Transmembrane helix</keyword>
<reference evidence="2" key="1">
    <citation type="submission" date="2021-07" db="EMBL/GenBank/DDBJ databases">
        <authorList>
            <person name="Durling M."/>
        </authorList>
    </citation>
    <scope>NUCLEOTIDE SEQUENCE</scope>
</reference>
<keyword evidence="3" id="KW-1185">Reference proteome</keyword>
<evidence type="ECO:0000313" key="2">
    <source>
        <dbReference type="EMBL" id="CAG8950145.1"/>
    </source>
</evidence>
<proteinExistence type="predicted"/>
<dbReference type="AlphaFoldDB" id="A0A9N9KQA6"/>
<feature type="transmembrane region" description="Helical" evidence="1">
    <location>
        <begin position="144"/>
        <end position="164"/>
    </location>
</feature>
<feature type="transmembrane region" description="Helical" evidence="1">
    <location>
        <begin position="644"/>
        <end position="669"/>
    </location>
</feature>
<name>A0A9N9KQA6_9HELO</name>
<dbReference type="EMBL" id="CAJVRL010000035">
    <property type="protein sequence ID" value="CAG8950145.1"/>
    <property type="molecule type" value="Genomic_DNA"/>
</dbReference>
<gene>
    <name evidence="2" type="ORF">HYFRA_00008380</name>
</gene>
<evidence type="ECO:0000256" key="1">
    <source>
        <dbReference type="SAM" id="Phobius"/>
    </source>
</evidence>
<dbReference type="Proteomes" id="UP000696280">
    <property type="component" value="Unassembled WGS sequence"/>
</dbReference>
<organism evidence="2 3">
    <name type="scientific">Hymenoscyphus fraxineus</name>
    <dbReference type="NCBI Taxonomy" id="746836"/>
    <lineage>
        <taxon>Eukaryota</taxon>
        <taxon>Fungi</taxon>
        <taxon>Dikarya</taxon>
        <taxon>Ascomycota</taxon>
        <taxon>Pezizomycotina</taxon>
        <taxon>Leotiomycetes</taxon>
        <taxon>Helotiales</taxon>
        <taxon>Helotiaceae</taxon>
        <taxon>Hymenoscyphus</taxon>
    </lineage>
</organism>